<dbReference type="InterPro" id="IPR029045">
    <property type="entry name" value="ClpP/crotonase-like_dom_sf"/>
</dbReference>
<dbReference type="SUPFAM" id="SSF52096">
    <property type="entry name" value="ClpP/crotonase"/>
    <property type="match status" value="1"/>
</dbReference>
<evidence type="ECO:0008006" key="2">
    <source>
        <dbReference type="Google" id="ProtNLM"/>
    </source>
</evidence>
<gene>
    <name evidence="1" type="ORF">METZ01_LOCUS26301</name>
</gene>
<dbReference type="AlphaFoldDB" id="A0A381Q5U1"/>
<name>A0A381Q5U1_9ZZZZ</name>
<reference evidence="1" key="1">
    <citation type="submission" date="2018-05" db="EMBL/GenBank/DDBJ databases">
        <authorList>
            <person name="Lanie J.A."/>
            <person name="Ng W.-L."/>
            <person name="Kazmierczak K.M."/>
            <person name="Andrzejewski T.M."/>
            <person name="Davidsen T.M."/>
            <person name="Wayne K.J."/>
            <person name="Tettelin H."/>
            <person name="Glass J.I."/>
            <person name="Rusch D."/>
            <person name="Podicherti R."/>
            <person name="Tsui H.-C.T."/>
            <person name="Winkler M.E."/>
        </authorList>
    </citation>
    <scope>NUCLEOTIDE SEQUENCE</scope>
</reference>
<evidence type="ECO:0000313" key="1">
    <source>
        <dbReference type="EMBL" id="SUZ73447.1"/>
    </source>
</evidence>
<protein>
    <recommendedName>
        <fullName evidence="2">Enoyl-CoA hydratase</fullName>
    </recommendedName>
</protein>
<dbReference type="Gene3D" id="3.30.300.220">
    <property type="match status" value="1"/>
</dbReference>
<accession>A0A381Q5U1</accession>
<organism evidence="1">
    <name type="scientific">marine metagenome</name>
    <dbReference type="NCBI Taxonomy" id="408172"/>
    <lineage>
        <taxon>unclassified sequences</taxon>
        <taxon>metagenomes</taxon>
        <taxon>ecological metagenomes</taxon>
    </lineage>
</organism>
<sequence length="40" mass="4476">MADTADVAYERRGNTAHIAINRPQAKNSLGPEQHDRMVQI</sequence>
<dbReference type="EMBL" id="UINC01001180">
    <property type="protein sequence ID" value="SUZ73447.1"/>
    <property type="molecule type" value="Genomic_DNA"/>
</dbReference>
<proteinExistence type="predicted"/>